<dbReference type="AlphaFoldDB" id="A0A8S1KTN4"/>
<keyword evidence="2" id="KW-1185">Reference proteome</keyword>
<comment type="caution">
    <text evidence="1">The sequence shown here is derived from an EMBL/GenBank/DDBJ whole genome shotgun (WGS) entry which is preliminary data.</text>
</comment>
<dbReference type="OMA" id="SICTAKH"/>
<name>A0A8S1KTN4_PARPR</name>
<proteinExistence type="predicted"/>
<accession>A0A8S1KTN4</accession>
<evidence type="ECO:0000313" key="2">
    <source>
        <dbReference type="Proteomes" id="UP000688137"/>
    </source>
</evidence>
<reference evidence="1" key="1">
    <citation type="submission" date="2021-01" db="EMBL/GenBank/DDBJ databases">
        <authorList>
            <consortium name="Genoscope - CEA"/>
            <person name="William W."/>
        </authorList>
    </citation>
    <scope>NUCLEOTIDE SEQUENCE</scope>
</reference>
<gene>
    <name evidence="1" type="ORF">PPRIM_AZ9-3.1.T0250354</name>
</gene>
<dbReference type="PANTHER" id="PTHR33706:SF1">
    <property type="entry name" value="TPR REPEAT PROTEIN"/>
    <property type="match status" value="1"/>
</dbReference>
<dbReference type="Proteomes" id="UP000688137">
    <property type="component" value="Unassembled WGS sequence"/>
</dbReference>
<dbReference type="EMBL" id="CAJJDM010000023">
    <property type="protein sequence ID" value="CAD8057265.1"/>
    <property type="molecule type" value="Genomic_DNA"/>
</dbReference>
<sequence length="868" mass="101006">MLSSHINCDRHPQYGLVSICTAKHQCQRKLCPQCVQEHKIASDLIIPYQKFVEQLLQKFDKSQIDFQSQQSTTLLQTIQKKLDSILEEVKIIITNLKESINIISTMSKYGDNRYENLINPNLNPLECKVEDLQFLVEFLNSNSVMEWNKKKKIVLDQMTKVIPFWEKLVIGACSLNHAIDYVKNYLQIYYVTSSTQKEITQEIICLDGLEQTNYGLSSTKFYFTRKSNGNKIYSKEGDCLRLENTQLGQQVEDIIHNLEQIRYLQFKGQFGINGYKIKQWNYFWKEQQIGGGKFNFQGQKEGKWIDLCQDYCEYFIITISYQSQKNVIEIGSYQLDKRIGCWNYFWKNNKIGGGLYDEIGNEFKTGLWIELSNGFRNNSQVTYNGEYKNGQKVGSWDIFYNYEGKNKKIGGGSYDQIYQMKIGRWIVLSDEFYNQSQVTYHGVYVNDKKVGRWDIFFKGEYEEEFKKIGGGSYDEEGDELKIGKWTELSRGFNFYSQVTYNGDYKNGKKVGQWDIYFNWNGNQKMQSCFINIIKKYFSGGGQYAEEGNEFKVGKWTELNDGFKDDSQVTYKGEYLYGKKVGKWDAYFKNIYDVSRYEWIGGGLYDEEGNGLKIGEWIELSDEFEHRSQVTYNGQYKLDKKVGEWVIYFNLGGKQQIGGGSYDEVDSFKKGKWIELREKFHDGSQVTYNGEYKKGKKVGKWDILYKGRKIGGGFYDNEDSFKIGKWIELSGLFAFNFQVTHIGDYKIGKWDIYCNNEKIGGGFYDQEDSVKIGKWIDLSDGFSNESQVTYVGEYKKGNKVGRWNIQFKNENVGGGLYDEENSIKIGKWIEVIDDFGAGVGQLKITYNGEYNDEMDIGGNKKRKEISYNN</sequence>
<dbReference type="PANTHER" id="PTHR33706">
    <property type="entry name" value="MORN VARIANT REPEAT PROTEIN"/>
    <property type="match status" value="1"/>
</dbReference>
<protein>
    <recommendedName>
        <fullName evidence="3">MORN repeat protein</fullName>
    </recommendedName>
</protein>
<evidence type="ECO:0008006" key="3">
    <source>
        <dbReference type="Google" id="ProtNLM"/>
    </source>
</evidence>
<organism evidence="1 2">
    <name type="scientific">Paramecium primaurelia</name>
    <dbReference type="NCBI Taxonomy" id="5886"/>
    <lineage>
        <taxon>Eukaryota</taxon>
        <taxon>Sar</taxon>
        <taxon>Alveolata</taxon>
        <taxon>Ciliophora</taxon>
        <taxon>Intramacronucleata</taxon>
        <taxon>Oligohymenophorea</taxon>
        <taxon>Peniculida</taxon>
        <taxon>Parameciidae</taxon>
        <taxon>Paramecium</taxon>
    </lineage>
</organism>
<evidence type="ECO:0000313" key="1">
    <source>
        <dbReference type="EMBL" id="CAD8057265.1"/>
    </source>
</evidence>